<name>A0ACB8B1F1_9AGAM</name>
<evidence type="ECO:0000313" key="2">
    <source>
        <dbReference type="Proteomes" id="UP000790709"/>
    </source>
</evidence>
<comment type="caution">
    <text evidence="1">The sequence shown here is derived from an EMBL/GenBank/DDBJ whole genome shotgun (WGS) entry which is preliminary data.</text>
</comment>
<accession>A0ACB8B1F1</accession>
<evidence type="ECO:0000313" key="1">
    <source>
        <dbReference type="EMBL" id="KAH7918527.1"/>
    </source>
</evidence>
<dbReference type="EMBL" id="MU266773">
    <property type="protein sequence ID" value="KAH7918527.1"/>
    <property type="molecule type" value="Genomic_DNA"/>
</dbReference>
<gene>
    <name evidence="1" type="ORF">BV22DRAFT_1041711</name>
</gene>
<proteinExistence type="predicted"/>
<keyword evidence="2" id="KW-1185">Reference proteome</keyword>
<protein>
    <submittedName>
        <fullName evidence="1">Uncharacterized protein</fullName>
    </submittedName>
</protein>
<reference evidence="1" key="1">
    <citation type="journal article" date="2021" name="New Phytol.">
        <title>Evolutionary innovations through gain and loss of genes in the ectomycorrhizal Boletales.</title>
        <authorList>
            <person name="Wu G."/>
            <person name="Miyauchi S."/>
            <person name="Morin E."/>
            <person name="Kuo A."/>
            <person name="Drula E."/>
            <person name="Varga T."/>
            <person name="Kohler A."/>
            <person name="Feng B."/>
            <person name="Cao Y."/>
            <person name="Lipzen A."/>
            <person name="Daum C."/>
            <person name="Hundley H."/>
            <person name="Pangilinan J."/>
            <person name="Johnson J."/>
            <person name="Barry K."/>
            <person name="LaButti K."/>
            <person name="Ng V."/>
            <person name="Ahrendt S."/>
            <person name="Min B."/>
            <person name="Choi I.G."/>
            <person name="Park H."/>
            <person name="Plett J.M."/>
            <person name="Magnuson J."/>
            <person name="Spatafora J.W."/>
            <person name="Nagy L.G."/>
            <person name="Henrissat B."/>
            <person name="Grigoriev I.V."/>
            <person name="Yang Z.L."/>
            <person name="Xu J."/>
            <person name="Martin F.M."/>
        </authorList>
    </citation>
    <scope>NUCLEOTIDE SEQUENCE</scope>
    <source>
        <strain evidence="1">KUC20120723A-06</strain>
    </source>
</reference>
<organism evidence="1 2">
    <name type="scientific">Leucogyrophana mollusca</name>
    <dbReference type="NCBI Taxonomy" id="85980"/>
    <lineage>
        <taxon>Eukaryota</taxon>
        <taxon>Fungi</taxon>
        <taxon>Dikarya</taxon>
        <taxon>Basidiomycota</taxon>
        <taxon>Agaricomycotina</taxon>
        <taxon>Agaricomycetes</taxon>
        <taxon>Agaricomycetidae</taxon>
        <taxon>Boletales</taxon>
        <taxon>Boletales incertae sedis</taxon>
        <taxon>Leucogyrophana</taxon>
    </lineage>
</organism>
<dbReference type="Proteomes" id="UP000790709">
    <property type="component" value="Unassembled WGS sequence"/>
</dbReference>
<sequence>MSFSLTAYTRLCTALLSMFSLSSTPPPYNHSRYWSVGCGSEAFMHISPCVVLPVPYNSANARYSKCSPSIPLAQLFNQSDAEHHNLLKASEMSSTTSAQKATVAAPVLCSGVDLH</sequence>